<keyword evidence="3" id="KW-1185">Reference proteome</keyword>
<evidence type="ECO:0000313" key="2">
    <source>
        <dbReference type="EMBL" id="CAK66943.1"/>
    </source>
</evidence>
<accession>A0C826</accession>
<dbReference type="InterPro" id="IPR019734">
    <property type="entry name" value="TPR_rpt"/>
</dbReference>
<dbReference type="GeneID" id="5020115"/>
<dbReference type="STRING" id="5888.A0C826"/>
<reference evidence="2 3" key="1">
    <citation type="journal article" date="2006" name="Nature">
        <title>Global trends of whole-genome duplications revealed by the ciliate Paramecium tetraurelia.</title>
        <authorList>
            <consortium name="Genoscope"/>
            <person name="Aury J.-M."/>
            <person name="Jaillon O."/>
            <person name="Duret L."/>
            <person name="Noel B."/>
            <person name="Jubin C."/>
            <person name="Porcel B.M."/>
            <person name="Segurens B."/>
            <person name="Daubin V."/>
            <person name="Anthouard V."/>
            <person name="Aiach N."/>
            <person name="Arnaiz O."/>
            <person name="Billaut A."/>
            <person name="Beisson J."/>
            <person name="Blanc I."/>
            <person name="Bouhouche K."/>
            <person name="Camara F."/>
            <person name="Duharcourt S."/>
            <person name="Guigo R."/>
            <person name="Gogendeau D."/>
            <person name="Katinka M."/>
            <person name="Keller A.-M."/>
            <person name="Kissmehl R."/>
            <person name="Klotz C."/>
            <person name="Koll F."/>
            <person name="Le Moue A."/>
            <person name="Lepere C."/>
            <person name="Malinsky S."/>
            <person name="Nowacki M."/>
            <person name="Nowak J.K."/>
            <person name="Plattner H."/>
            <person name="Poulain J."/>
            <person name="Ruiz F."/>
            <person name="Serrano V."/>
            <person name="Zagulski M."/>
            <person name="Dessen P."/>
            <person name="Betermier M."/>
            <person name="Weissenbach J."/>
            <person name="Scarpelli C."/>
            <person name="Schachter V."/>
            <person name="Sperling L."/>
            <person name="Meyer E."/>
            <person name="Cohen J."/>
            <person name="Wincker P."/>
        </authorList>
    </citation>
    <scope>NUCLEOTIDE SEQUENCE [LARGE SCALE GENOMIC DNA]</scope>
    <source>
        <strain evidence="2 3">Stock d4-2</strain>
    </source>
</reference>
<dbReference type="HOGENOM" id="CLU_2150726_0_0_1"/>
<dbReference type="InterPro" id="IPR011990">
    <property type="entry name" value="TPR-like_helical_dom_sf"/>
</dbReference>
<dbReference type="OMA" id="YLVKEAM"/>
<dbReference type="PROSITE" id="PS50005">
    <property type="entry name" value="TPR"/>
    <property type="match status" value="1"/>
</dbReference>
<keyword evidence="1" id="KW-0802">TPR repeat</keyword>
<sequence length="112" mass="12884">MSYAAKGEHKEALKYFEQSERLDPMNGLNKYQKANSLIKFGLIRISIDQFIPKEAAIYILMGRILKKLNKIQEAQNCFNMAMSLDMKDQAKIKGLMESLSNPNSEFNDDFDL</sequence>
<evidence type="ECO:0000313" key="3">
    <source>
        <dbReference type="Proteomes" id="UP000000600"/>
    </source>
</evidence>
<dbReference type="Proteomes" id="UP000000600">
    <property type="component" value="Unassembled WGS sequence"/>
</dbReference>
<dbReference type="EMBL" id="CT868049">
    <property type="protein sequence ID" value="CAK66943.1"/>
    <property type="molecule type" value="Genomic_DNA"/>
</dbReference>
<organism evidence="2 3">
    <name type="scientific">Paramecium tetraurelia</name>
    <dbReference type="NCBI Taxonomy" id="5888"/>
    <lineage>
        <taxon>Eukaryota</taxon>
        <taxon>Sar</taxon>
        <taxon>Alveolata</taxon>
        <taxon>Ciliophora</taxon>
        <taxon>Intramacronucleata</taxon>
        <taxon>Oligohymenophorea</taxon>
        <taxon>Peniculida</taxon>
        <taxon>Parameciidae</taxon>
        <taxon>Paramecium</taxon>
    </lineage>
</organism>
<name>A0C826_PARTE</name>
<dbReference type="Gene3D" id="1.25.40.10">
    <property type="entry name" value="Tetratricopeptide repeat domain"/>
    <property type="match status" value="1"/>
</dbReference>
<dbReference type="Pfam" id="PF13181">
    <property type="entry name" value="TPR_8"/>
    <property type="match status" value="2"/>
</dbReference>
<protein>
    <recommendedName>
        <fullName evidence="4">Tetratricopeptide repeat protein</fullName>
    </recommendedName>
</protein>
<dbReference type="AlphaFoldDB" id="A0C826"/>
<gene>
    <name evidence="2" type="ORF">GSPATT00036074001</name>
</gene>
<dbReference type="RefSeq" id="XP_001434340.1">
    <property type="nucleotide sequence ID" value="XM_001434303.2"/>
</dbReference>
<dbReference type="InParanoid" id="A0C826"/>
<evidence type="ECO:0008006" key="4">
    <source>
        <dbReference type="Google" id="ProtNLM"/>
    </source>
</evidence>
<evidence type="ECO:0000256" key="1">
    <source>
        <dbReference type="PROSITE-ProRule" id="PRU00339"/>
    </source>
</evidence>
<proteinExistence type="predicted"/>
<dbReference type="SUPFAM" id="SSF48452">
    <property type="entry name" value="TPR-like"/>
    <property type="match status" value="1"/>
</dbReference>
<dbReference type="KEGG" id="ptm:GSPATT00036074001"/>
<feature type="repeat" description="TPR" evidence="1">
    <location>
        <begin position="55"/>
        <end position="88"/>
    </location>
</feature>
<dbReference type="OrthoDB" id="329563at2759"/>